<reference evidence="2" key="1">
    <citation type="submission" date="2016-02" db="EMBL/GenBank/DDBJ databases">
        <title>WGS assembly of Manihot esculenta.</title>
        <authorList>
            <person name="Bredeson J.V."/>
            <person name="Prochnik S.E."/>
            <person name="Lyons J.B."/>
            <person name="Schmutz J."/>
            <person name="Grimwood J."/>
            <person name="Vrebalov J."/>
            <person name="Bart R.S."/>
            <person name="Amuge T."/>
            <person name="Ferguson M.E."/>
            <person name="Green R."/>
            <person name="Putnam N."/>
            <person name="Stites J."/>
            <person name="Rounsley S."/>
            <person name="Rokhsar D.S."/>
        </authorList>
    </citation>
    <scope>NUCLEOTIDE SEQUENCE [LARGE SCALE GENOMIC DNA]</scope>
    <source>
        <tissue evidence="2">Leaf</tissue>
    </source>
</reference>
<name>A0A2C9UPF6_MANES</name>
<dbReference type="EMBL" id="CM004399">
    <property type="protein sequence ID" value="OAY32556.1"/>
    <property type="molecule type" value="Genomic_DNA"/>
</dbReference>
<keyword evidence="1" id="KW-0472">Membrane</keyword>
<feature type="transmembrane region" description="Helical" evidence="1">
    <location>
        <begin position="28"/>
        <end position="44"/>
    </location>
</feature>
<organism evidence="2">
    <name type="scientific">Manihot esculenta</name>
    <name type="common">Cassava</name>
    <name type="synonym">Jatropha manihot</name>
    <dbReference type="NCBI Taxonomy" id="3983"/>
    <lineage>
        <taxon>Eukaryota</taxon>
        <taxon>Viridiplantae</taxon>
        <taxon>Streptophyta</taxon>
        <taxon>Embryophyta</taxon>
        <taxon>Tracheophyta</taxon>
        <taxon>Spermatophyta</taxon>
        <taxon>Magnoliopsida</taxon>
        <taxon>eudicotyledons</taxon>
        <taxon>Gunneridae</taxon>
        <taxon>Pentapetalae</taxon>
        <taxon>rosids</taxon>
        <taxon>fabids</taxon>
        <taxon>Malpighiales</taxon>
        <taxon>Euphorbiaceae</taxon>
        <taxon>Crotonoideae</taxon>
        <taxon>Manihoteae</taxon>
        <taxon>Manihot</taxon>
    </lineage>
</organism>
<proteinExistence type="predicted"/>
<evidence type="ECO:0000256" key="1">
    <source>
        <dbReference type="SAM" id="Phobius"/>
    </source>
</evidence>
<accession>A0A2C9UPF6</accession>
<evidence type="ECO:0000313" key="2">
    <source>
        <dbReference type="EMBL" id="OAY32556.1"/>
    </source>
</evidence>
<keyword evidence="1" id="KW-1133">Transmembrane helix</keyword>
<protein>
    <submittedName>
        <fullName evidence="2">Uncharacterized protein</fullName>
    </submittedName>
</protein>
<dbReference type="AlphaFoldDB" id="A0A2C9UPF6"/>
<sequence length="45" mass="5202">MTNQNLLLKQAQCLANAMADRQVTERQQALFMGILWLAFALYLLF</sequence>
<keyword evidence="1" id="KW-0812">Transmembrane</keyword>
<gene>
    <name evidence="2" type="ORF">MANES_13G027400</name>
</gene>